<dbReference type="eggNOG" id="ENOG502S1RY">
    <property type="taxonomic scope" value="Eukaryota"/>
</dbReference>
<evidence type="ECO:0000256" key="1">
    <source>
        <dbReference type="ARBA" id="ARBA00022692"/>
    </source>
</evidence>
<evidence type="ECO:0000256" key="4">
    <source>
        <dbReference type="SAM" id="MobiDB-lite"/>
    </source>
</evidence>
<dbReference type="InterPro" id="IPR028143">
    <property type="entry name" value="Get2/sif1"/>
</dbReference>
<protein>
    <recommendedName>
        <fullName evidence="7">Sad1 interacting factor 1</fullName>
    </recommendedName>
</protein>
<dbReference type="PANTHER" id="PTHR28263:SF1">
    <property type="entry name" value="GOLGI TO ER TRAFFIC PROTEIN 2"/>
    <property type="match status" value="1"/>
</dbReference>
<accession>F0X7Z2</accession>
<dbReference type="OrthoDB" id="5393181at2759"/>
<dbReference type="GO" id="GO:0006890">
    <property type="term" value="P:retrograde vesicle-mediated transport, Golgi to endoplasmic reticulum"/>
    <property type="evidence" value="ECO:0007669"/>
    <property type="project" value="TreeGrafter"/>
</dbReference>
<keyword evidence="6" id="KW-1185">Reference proteome</keyword>
<organism evidence="6">
    <name type="scientific">Grosmannia clavigera (strain kw1407 / UAMH 11150)</name>
    <name type="common">Blue stain fungus</name>
    <name type="synonym">Graphiocladiella clavigera</name>
    <dbReference type="NCBI Taxonomy" id="655863"/>
    <lineage>
        <taxon>Eukaryota</taxon>
        <taxon>Fungi</taxon>
        <taxon>Dikarya</taxon>
        <taxon>Ascomycota</taxon>
        <taxon>Pezizomycotina</taxon>
        <taxon>Sordariomycetes</taxon>
        <taxon>Sordariomycetidae</taxon>
        <taxon>Ophiostomatales</taxon>
        <taxon>Ophiostomataceae</taxon>
        <taxon>Leptographium</taxon>
    </lineage>
</organism>
<name>F0X7Z2_GROCL</name>
<dbReference type="RefSeq" id="XP_014175970.1">
    <property type="nucleotide sequence ID" value="XM_014320495.1"/>
</dbReference>
<evidence type="ECO:0000256" key="3">
    <source>
        <dbReference type="ARBA" id="ARBA00023136"/>
    </source>
</evidence>
<feature type="compositionally biased region" description="Low complexity" evidence="4">
    <location>
        <begin position="1"/>
        <end position="22"/>
    </location>
</feature>
<keyword evidence="2" id="KW-1133">Transmembrane helix</keyword>
<gene>
    <name evidence="5" type="ORF">CMQ_6809</name>
</gene>
<feature type="compositionally biased region" description="Basic and acidic residues" evidence="4">
    <location>
        <begin position="23"/>
        <end position="36"/>
    </location>
</feature>
<feature type="region of interest" description="Disordered" evidence="4">
    <location>
        <begin position="1"/>
        <end position="77"/>
    </location>
</feature>
<evidence type="ECO:0000313" key="6">
    <source>
        <dbReference type="Proteomes" id="UP000007796"/>
    </source>
</evidence>
<keyword evidence="3" id="KW-0472">Membrane</keyword>
<dbReference type="STRING" id="655863.F0X7Z2"/>
<dbReference type="Pfam" id="PF08690">
    <property type="entry name" value="GET2"/>
    <property type="match status" value="1"/>
</dbReference>
<dbReference type="InParanoid" id="F0X7Z2"/>
<reference evidence="5 6" key="1">
    <citation type="journal article" date="2011" name="Proc. Natl. Acad. Sci. U.S.A.">
        <title>Genome and transcriptome analyses of the mountain pine beetle-fungal symbiont Grosmannia clavigera, a lodgepole pine pathogen.</title>
        <authorList>
            <person name="DiGuistini S."/>
            <person name="Wang Y."/>
            <person name="Liao N.Y."/>
            <person name="Taylor G."/>
            <person name="Tanguay P."/>
            <person name="Feau N."/>
            <person name="Henrissat B."/>
            <person name="Chan S.K."/>
            <person name="Hesse-Orce U."/>
            <person name="Alamouti S.M."/>
            <person name="Tsui C.K.M."/>
            <person name="Docking R.T."/>
            <person name="Levasseur A."/>
            <person name="Haridas S."/>
            <person name="Robertson G."/>
            <person name="Birol I."/>
            <person name="Holt R.A."/>
            <person name="Marra M.A."/>
            <person name="Hamelin R.C."/>
            <person name="Hirst M."/>
            <person name="Jones S.J.M."/>
            <person name="Bohlmann J."/>
            <person name="Breuil C."/>
        </authorList>
    </citation>
    <scope>NUCLEOTIDE SEQUENCE [LARGE SCALE GENOMIC DNA]</scope>
    <source>
        <strain evidence="6">kw1407 / UAMH 11150</strain>
    </source>
</reference>
<sequence length="328" mass="33994">MTESAAPESAAPDQDAAAAARLAEARKRKERREAKIKAGGSSRLNTISSLGGGLQREEPRAVPKAEAKTPGDPDEIDISEHFYEPTTTARPQATAGGAGVSEADAQLLELLGQSQSAGKDGLPENDPMAAMLAQMMQSMGGPGGPGGPGLGGGGWPPTMPPMGQQPKAAVPSASAALWRLVHFAVAVALGLYVALSTPFAGTRIEREQSQAAQEAVGSLDGLHGMDGAAGLDDYDSVQRRYFFYGFATAETVLLTSRFFLERQGGGGLWGSSSGSGGGGLLSMALGFAPPAVRRSVDVGLRYWQIFSTVRSDLLVCVFVLGVCSWVRG</sequence>
<dbReference type="AlphaFoldDB" id="F0X7Z2"/>
<dbReference type="HOGENOM" id="CLU_819228_0_0_1"/>
<keyword evidence="1" id="KW-0812">Transmembrane</keyword>
<feature type="compositionally biased region" description="Basic and acidic residues" evidence="4">
    <location>
        <begin position="55"/>
        <end position="71"/>
    </location>
</feature>
<proteinExistence type="predicted"/>
<evidence type="ECO:0000313" key="5">
    <source>
        <dbReference type="EMBL" id="EFX06488.1"/>
    </source>
</evidence>
<evidence type="ECO:0000256" key="2">
    <source>
        <dbReference type="ARBA" id="ARBA00022989"/>
    </source>
</evidence>
<dbReference type="Proteomes" id="UP000007796">
    <property type="component" value="Unassembled WGS sequence"/>
</dbReference>
<evidence type="ECO:0008006" key="7">
    <source>
        <dbReference type="Google" id="ProtNLM"/>
    </source>
</evidence>
<dbReference type="PANTHER" id="PTHR28263">
    <property type="entry name" value="GOLGI TO ER TRAFFIC PROTEIN 2"/>
    <property type="match status" value="1"/>
</dbReference>
<dbReference type="GeneID" id="25980283"/>
<dbReference type="EMBL" id="GL629729">
    <property type="protein sequence ID" value="EFX06488.1"/>
    <property type="molecule type" value="Genomic_DNA"/>
</dbReference>